<evidence type="ECO:0000256" key="2">
    <source>
        <dbReference type="ARBA" id="ARBA00022723"/>
    </source>
</evidence>
<organism evidence="6 7">
    <name type="scientific">Nonomuraea corallina</name>
    <dbReference type="NCBI Taxonomy" id="2989783"/>
    <lineage>
        <taxon>Bacteria</taxon>
        <taxon>Bacillati</taxon>
        <taxon>Actinomycetota</taxon>
        <taxon>Actinomycetes</taxon>
        <taxon>Streptosporangiales</taxon>
        <taxon>Streptosporangiaceae</taxon>
        <taxon>Nonomuraea</taxon>
    </lineage>
</organism>
<dbReference type="InterPro" id="IPR006638">
    <property type="entry name" value="Elp3/MiaA/NifB-like_rSAM"/>
</dbReference>
<dbReference type="SUPFAM" id="SSF102114">
    <property type="entry name" value="Radical SAM enzymes"/>
    <property type="match status" value="1"/>
</dbReference>
<dbReference type="CDD" id="cd01335">
    <property type="entry name" value="Radical_SAM"/>
    <property type="match status" value="1"/>
</dbReference>
<accession>A0ABT4SMD7</accession>
<keyword evidence="2" id="KW-0479">Metal-binding</keyword>
<dbReference type="RefSeq" id="WP_270159202.1">
    <property type="nucleotide sequence ID" value="NZ_JAPNNL010000219.1"/>
</dbReference>
<evidence type="ECO:0000256" key="4">
    <source>
        <dbReference type="ARBA" id="ARBA00023014"/>
    </source>
</evidence>
<evidence type="ECO:0000256" key="3">
    <source>
        <dbReference type="ARBA" id="ARBA00023004"/>
    </source>
</evidence>
<evidence type="ECO:0000313" key="7">
    <source>
        <dbReference type="Proteomes" id="UP001144036"/>
    </source>
</evidence>
<dbReference type="InterPro" id="IPR007197">
    <property type="entry name" value="rSAM"/>
</dbReference>
<keyword evidence="1" id="KW-0949">S-adenosyl-L-methionine</keyword>
<dbReference type="Gene3D" id="3.20.20.70">
    <property type="entry name" value="Aldolase class I"/>
    <property type="match status" value="1"/>
</dbReference>
<dbReference type="Pfam" id="PF04055">
    <property type="entry name" value="Radical_SAM"/>
    <property type="match status" value="1"/>
</dbReference>
<dbReference type="SFLD" id="SFLDG01067">
    <property type="entry name" value="SPASM/twitch_domain_containing"/>
    <property type="match status" value="1"/>
</dbReference>
<dbReference type="InterPro" id="IPR050377">
    <property type="entry name" value="Radical_SAM_PqqE_MftC-like"/>
</dbReference>
<keyword evidence="4" id="KW-0411">Iron-sulfur</keyword>
<protein>
    <submittedName>
        <fullName evidence="6">Radical SAM protein</fullName>
    </submittedName>
</protein>
<keyword evidence="3" id="KW-0408">Iron</keyword>
<name>A0ABT4SMD7_9ACTN</name>
<comment type="caution">
    <text evidence="6">The sequence shown here is derived from an EMBL/GenBank/DDBJ whole genome shotgun (WGS) entry which is preliminary data.</text>
</comment>
<sequence>MSSLTGPTSVTWDITYACPLRCTHCYSESGRRPSRQLGHDEMLRVADAIVALGPESVEFAGGEPLLVRGIFEVAGRLKSAGITVNLYTGGWTLTRPMAEAATEVFSRITVSVDGATAEVHDRIRGRAGSYERAMRALTLLEELAPAREVTFGIDCVAMRGNLHQLDEFCAAVAPRFPSLGFLIFGAVIPSGLASRPGFEDELLTQDELRTLTDPEYVARLRALAPPTVQVMTTDNFMLQMNPGFIERYGFPMAQVEPDGEMRAMPIYEGTVGSLLEEDPMVLWERAIARWRDPFVVETLSSIRCMRDWAEATRRIDLHFGSGEVADRIRRRPAYLAVAPA</sequence>
<dbReference type="SFLD" id="SFLDS00029">
    <property type="entry name" value="Radical_SAM"/>
    <property type="match status" value="1"/>
</dbReference>
<evidence type="ECO:0000313" key="6">
    <source>
        <dbReference type="EMBL" id="MDA0638269.1"/>
    </source>
</evidence>
<dbReference type="SMART" id="SM00729">
    <property type="entry name" value="Elp3"/>
    <property type="match status" value="1"/>
</dbReference>
<feature type="domain" description="Radical SAM core" evidence="5">
    <location>
        <begin position="4"/>
        <end position="221"/>
    </location>
</feature>
<keyword evidence="7" id="KW-1185">Reference proteome</keyword>
<dbReference type="SFLD" id="SFLDG01386">
    <property type="entry name" value="main_SPASM_domain-containing"/>
    <property type="match status" value="1"/>
</dbReference>
<evidence type="ECO:0000256" key="1">
    <source>
        <dbReference type="ARBA" id="ARBA00022691"/>
    </source>
</evidence>
<dbReference type="InterPro" id="IPR058240">
    <property type="entry name" value="rSAM_sf"/>
</dbReference>
<reference evidence="6" key="1">
    <citation type="submission" date="2022-11" db="EMBL/GenBank/DDBJ databases">
        <title>Nonomuraea corallina sp. nov., a new species of the genus Nonomuraea isolated from sea side sediment in Thai sea.</title>
        <authorList>
            <person name="Ngamcharungchit C."/>
            <person name="Matsumoto A."/>
            <person name="Suriyachadkun C."/>
            <person name="Panbangred W."/>
            <person name="Inahashi Y."/>
            <person name="Intra B."/>
        </authorList>
    </citation>
    <scope>NUCLEOTIDE SEQUENCE</scope>
    <source>
        <strain evidence="6">MCN248</strain>
    </source>
</reference>
<dbReference type="PANTHER" id="PTHR11228:SF7">
    <property type="entry name" value="PQQA PEPTIDE CYCLASE"/>
    <property type="match status" value="1"/>
</dbReference>
<evidence type="ECO:0000259" key="5">
    <source>
        <dbReference type="PROSITE" id="PS51918"/>
    </source>
</evidence>
<dbReference type="EMBL" id="JAPNNL010000219">
    <property type="protein sequence ID" value="MDA0638269.1"/>
    <property type="molecule type" value="Genomic_DNA"/>
</dbReference>
<gene>
    <name evidence="6" type="ORF">OUY22_33090</name>
</gene>
<proteinExistence type="predicted"/>
<dbReference type="PROSITE" id="PS51918">
    <property type="entry name" value="RADICAL_SAM"/>
    <property type="match status" value="1"/>
</dbReference>
<dbReference type="PANTHER" id="PTHR11228">
    <property type="entry name" value="RADICAL SAM DOMAIN PROTEIN"/>
    <property type="match status" value="1"/>
</dbReference>
<dbReference type="Proteomes" id="UP001144036">
    <property type="component" value="Unassembled WGS sequence"/>
</dbReference>
<dbReference type="InterPro" id="IPR013785">
    <property type="entry name" value="Aldolase_TIM"/>
</dbReference>